<protein>
    <submittedName>
        <fullName evidence="2">Secreted protein</fullName>
    </submittedName>
</protein>
<dbReference type="Proteomes" id="UP000035642">
    <property type="component" value="Unassembled WGS sequence"/>
</dbReference>
<evidence type="ECO:0000313" key="1">
    <source>
        <dbReference type="Proteomes" id="UP000035642"/>
    </source>
</evidence>
<proteinExistence type="predicted"/>
<dbReference type="WBParaSite" id="ACAC_0001173301-mRNA-1">
    <property type="protein sequence ID" value="ACAC_0001173301-mRNA-1"/>
    <property type="gene ID" value="ACAC_0001173301"/>
</dbReference>
<accession>A0A0K0DJV7</accession>
<organism evidence="1 2">
    <name type="scientific">Angiostrongylus cantonensis</name>
    <name type="common">Rat lungworm</name>
    <dbReference type="NCBI Taxonomy" id="6313"/>
    <lineage>
        <taxon>Eukaryota</taxon>
        <taxon>Metazoa</taxon>
        <taxon>Ecdysozoa</taxon>
        <taxon>Nematoda</taxon>
        <taxon>Chromadorea</taxon>
        <taxon>Rhabditida</taxon>
        <taxon>Rhabditina</taxon>
        <taxon>Rhabditomorpha</taxon>
        <taxon>Strongyloidea</taxon>
        <taxon>Metastrongylidae</taxon>
        <taxon>Angiostrongylus</taxon>
    </lineage>
</organism>
<name>A0A0K0DJV7_ANGCA</name>
<reference evidence="1" key="1">
    <citation type="submission" date="2012-09" db="EMBL/GenBank/DDBJ databases">
        <authorList>
            <person name="Martin A.A."/>
        </authorList>
    </citation>
    <scope>NUCLEOTIDE SEQUENCE</scope>
</reference>
<dbReference type="AlphaFoldDB" id="A0A0K0DJV7"/>
<evidence type="ECO:0000313" key="2">
    <source>
        <dbReference type="WBParaSite" id="ACAC_0001173301-mRNA-1"/>
    </source>
</evidence>
<sequence>MLTILTQDAVVLLYAGSLLLLFHWEKITLNLYGLEIIGKLIDMETKLIGLSHSRRHLVLLVDIWDY</sequence>
<keyword evidence="1" id="KW-1185">Reference proteome</keyword>
<reference evidence="2" key="2">
    <citation type="submission" date="2017-02" db="UniProtKB">
        <authorList>
            <consortium name="WormBaseParasite"/>
        </authorList>
    </citation>
    <scope>IDENTIFICATION</scope>
</reference>